<evidence type="ECO:0000259" key="2">
    <source>
        <dbReference type="Pfam" id="PF09353"/>
    </source>
</evidence>
<evidence type="ECO:0000313" key="4">
    <source>
        <dbReference type="Proteomes" id="UP000232323"/>
    </source>
</evidence>
<dbReference type="AlphaFoldDB" id="A0A250X9G8"/>
<dbReference type="InterPro" id="IPR018962">
    <property type="entry name" value="DUF1995"/>
</dbReference>
<protein>
    <recommendedName>
        <fullName evidence="2">DUF1995 domain-containing protein</fullName>
    </recommendedName>
</protein>
<dbReference type="PANTHER" id="PTHR34051:SF2">
    <property type="entry name" value="PROTEIN LPA3"/>
    <property type="match status" value="1"/>
</dbReference>
<accession>A0A250X9G8</accession>
<dbReference type="EMBL" id="BEGY01000045">
    <property type="protein sequence ID" value="GAX79735.1"/>
    <property type="molecule type" value="Genomic_DNA"/>
</dbReference>
<keyword evidence="4" id="KW-1185">Reference proteome</keyword>
<proteinExistence type="predicted"/>
<name>A0A250X9G8_9CHLO</name>
<feature type="compositionally biased region" description="Low complexity" evidence="1">
    <location>
        <begin position="38"/>
        <end position="50"/>
    </location>
</feature>
<dbReference type="STRING" id="1157962.A0A250X9G8"/>
<feature type="compositionally biased region" description="Polar residues" evidence="1">
    <location>
        <begin position="1"/>
        <end position="11"/>
    </location>
</feature>
<feature type="region of interest" description="Disordered" evidence="1">
    <location>
        <begin position="1"/>
        <end position="53"/>
    </location>
</feature>
<sequence length="361" mass="40024">MMKAGGSSSCLRDTHNRRPFVSRAVRDQAQKHFRRSLSASATETTPASTTRGVGRMTYRPASYAEMVKDAVNSILEAVKDGEKRLEVEFPPVPLKIEGYKSNSDLFIDSNVQLALAAAKLLAASGKRTHVVMPDNGEYIRTYKMSKSTLDLLDGISLGHLNEGKPGLGNFSIAALLGGSAPDSSPAAEKADVYIVINASCVELPNIQQYMEKNLSSGSKAAVIWNLELDTLRGDLGLISFPPKDMHYNFLSTILPVFFLRPRDYSKSVPVAPFIVNYSGALFREYPGPWQVMLKQDNGEYACIAEDRMRYNLGDVKEEMQAAMGLNTEAEGSTMQFLRRGNKTSTWWEEETEKEVSNKWRS</sequence>
<dbReference type="InterPro" id="IPR044687">
    <property type="entry name" value="LPA3"/>
</dbReference>
<evidence type="ECO:0000256" key="1">
    <source>
        <dbReference type="SAM" id="MobiDB-lite"/>
    </source>
</evidence>
<dbReference type="Pfam" id="PF09353">
    <property type="entry name" value="DUF1995"/>
    <property type="match status" value="1"/>
</dbReference>
<reference evidence="3 4" key="1">
    <citation type="submission" date="2017-08" db="EMBL/GenBank/DDBJ databases">
        <title>Acidophilic green algal genome provides insights into adaptation to an acidic environment.</title>
        <authorList>
            <person name="Hirooka S."/>
            <person name="Hirose Y."/>
            <person name="Kanesaki Y."/>
            <person name="Higuchi S."/>
            <person name="Fujiwara T."/>
            <person name="Onuma R."/>
            <person name="Era A."/>
            <person name="Ohbayashi R."/>
            <person name="Uzuka A."/>
            <person name="Nozaki H."/>
            <person name="Yoshikawa H."/>
            <person name="Miyagishima S.Y."/>
        </authorList>
    </citation>
    <scope>NUCLEOTIDE SEQUENCE [LARGE SCALE GENOMIC DNA]</scope>
    <source>
        <strain evidence="3 4">NIES-2499</strain>
    </source>
</reference>
<gene>
    <name evidence="3" type="ORF">CEUSTIGMA_g7176.t1</name>
</gene>
<evidence type="ECO:0000313" key="3">
    <source>
        <dbReference type="EMBL" id="GAX79735.1"/>
    </source>
</evidence>
<feature type="domain" description="DUF1995" evidence="2">
    <location>
        <begin position="60"/>
        <end position="316"/>
    </location>
</feature>
<dbReference type="PANTHER" id="PTHR34051">
    <property type="entry name" value="PROTEIN LOW PSII ACCUMULATION 3, CHLOROPLASTIC"/>
    <property type="match status" value="1"/>
</dbReference>
<comment type="caution">
    <text evidence="3">The sequence shown here is derived from an EMBL/GenBank/DDBJ whole genome shotgun (WGS) entry which is preliminary data.</text>
</comment>
<dbReference type="Proteomes" id="UP000232323">
    <property type="component" value="Unassembled WGS sequence"/>
</dbReference>
<dbReference type="OrthoDB" id="2082at2759"/>
<organism evidence="3 4">
    <name type="scientific">Chlamydomonas eustigma</name>
    <dbReference type="NCBI Taxonomy" id="1157962"/>
    <lineage>
        <taxon>Eukaryota</taxon>
        <taxon>Viridiplantae</taxon>
        <taxon>Chlorophyta</taxon>
        <taxon>core chlorophytes</taxon>
        <taxon>Chlorophyceae</taxon>
        <taxon>CS clade</taxon>
        <taxon>Chlamydomonadales</taxon>
        <taxon>Chlamydomonadaceae</taxon>
        <taxon>Chlamydomonas</taxon>
    </lineage>
</organism>